<dbReference type="InterPro" id="IPR017867">
    <property type="entry name" value="Tyr_phospatase_low_mol_wt"/>
</dbReference>
<keyword evidence="3" id="KW-0904">Protein phosphatase</keyword>
<feature type="domain" description="Phosphotyrosine protein phosphatase I" evidence="5">
    <location>
        <begin position="1"/>
        <end position="143"/>
    </location>
</feature>
<dbReference type="InterPro" id="IPR050438">
    <property type="entry name" value="LMW_PTPase"/>
</dbReference>
<accession>A0A381J7J7</accession>
<dbReference type="PRINTS" id="PR00719">
    <property type="entry name" value="LMWPTPASE"/>
</dbReference>
<dbReference type="SUPFAM" id="SSF52788">
    <property type="entry name" value="Phosphotyrosine protein phosphatases I"/>
    <property type="match status" value="1"/>
</dbReference>
<comment type="similarity">
    <text evidence="1">Belongs to the low molecular weight phosphotyrosine protein phosphatase family.</text>
</comment>
<feature type="active site" description="Proton donor" evidence="4">
    <location>
        <position position="117"/>
    </location>
</feature>
<evidence type="ECO:0000256" key="4">
    <source>
        <dbReference type="PIRSR" id="PIRSR617867-1"/>
    </source>
</evidence>
<evidence type="ECO:0000313" key="6">
    <source>
        <dbReference type="EMBL" id="SUY46668.1"/>
    </source>
</evidence>
<proteinExistence type="inferred from homology"/>
<organism evidence="6 7">
    <name type="scientific">Clostridium putrefaciens</name>
    <dbReference type="NCBI Taxonomy" id="99675"/>
    <lineage>
        <taxon>Bacteria</taxon>
        <taxon>Bacillati</taxon>
        <taxon>Bacillota</taxon>
        <taxon>Clostridia</taxon>
        <taxon>Eubacteriales</taxon>
        <taxon>Clostridiaceae</taxon>
        <taxon>Clostridium</taxon>
    </lineage>
</organism>
<name>A0A381J7J7_9CLOT</name>
<dbReference type="InterPro" id="IPR023485">
    <property type="entry name" value="Ptyr_pPase"/>
</dbReference>
<dbReference type="RefSeq" id="WP_115640708.1">
    <property type="nucleotide sequence ID" value="NZ_UFWZ01000001.1"/>
</dbReference>
<dbReference type="PANTHER" id="PTHR11717">
    <property type="entry name" value="LOW MOLECULAR WEIGHT PROTEIN TYROSINE PHOSPHATASE"/>
    <property type="match status" value="1"/>
</dbReference>
<dbReference type="EMBL" id="UFWZ01000001">
    <property type="protein sequence ID" value="SUY46668.1"/>
    <property type="molecule type" value="Genomic_DNA"/>
</dbReference>
<dbReference type="CDD" id="cd16344">
    <property type="entry name" value="LMWPAP"/>
    <property type="match status" value="1"/>
</dbReference>
<reference evidence="6 7" key="1">
    <citation type="submission" date="2018-06" db="EMBL/GenBank/DDBJ databases">
        <authorList>
            <consortium name="Pathogen Informatics"/>
            <person name="Doyle S."/>
        </authorList>
    </citation>
    <scope>NUCLEOTIDE SEQUENCE [LARGE SCALE GENOMIC DNA]</scope>
    <source>
        <strain evidence="6 7">NCTC9836</strain>
    </source>
</reference>
<dbReference type="OrthoDB" id="9784339at2"/>
<evidence type="ECO:0000259" key="5">
    <source>
        <dbReference type="SMART" id="SM00226"/>
    </source>
</evidence>
<evidence type="ECO:0000256" key="2">
    <source>
        <dbReference type="ARBA" id="ARBA00022801"/>
    </source>
</evidence>
<dbReference type="InterPro" id="IPR036196">
    <property type="entry name" value="Ptyr_pPase_sf"/>
</dbReference>
<keyword evidence="7" id="KW-1185">Reference proteome</keyword>
<protein>
    <submittedName>
        <fullName evidence="6">Protein-tyrosine-phosphatase</fullName>
        <ecNumber evidence="6">3.1.3.48</ecNumber>
    </submittedName>
</protein>
<keyword evidence="2 6" id="KW-0378">Hydrolase</keyword>
<dbReference type="SMART" id="SM00226">
    <property type="entry name" value="LMWPc"/>
    <property type="match status" value="1"/>
</dbReference>
<dbReference type="Gene3D" id="3.40.50.2300">
    <property type="match status" value="1"/>
</dbReference>
<feature type="active site" description="Nucleophile" evidence="4">
    <location>
        <position position="13"/>
    </location>
</feature>
<evidence type="ECO:0000313" key="7">
    <source>
        <dbReference type="Proteomes" id="UP000254664"/>
    </source>
</evidence>
<dbReference type="GO" id="GO:0004725">
    <property type="term" value="F:protein tyrosine phosphatase activity"/>
    <property type="evidence" value="ECO:0007669"/>
    <property type="project" value="UniProtKB-EC"/>
</dbReference>
<feature type="active site" description="Nucleophile" evidence="4">
    <location>
        <position position="7"/>
    </location>
</feature>
<dbReference type="PANTHER" id="PTHR11717:SF31">
    <property type="entry name" value="LOW MOLECULAR WEIGHT PROTEIN-TYROSINE-PHOSPHATASE ETP-RELATED"/>
    <property type="match status" value="1"/>
</dbReference>
<dbReference type="Pfam" id="PF01451">
    <property type="entry name" value="LMWPc"/>
    <property type="match status" value="1"/>
</dbReference>
<gene>
    <name evidence="6" type="primary">ywlE</name>
    <name evidence="6" type="ORF">NCTC9836_00964</name>
</gene>
<evidence type="ECO:0000256" key="1">
    <source>
        <dbReference type="ARBA" id="ARBA00011063"/>
    </source>
</evidence>
<dbReference type="AlphaFoldDB" id="A0A381J7J7"/>
<evidence type="ECO:0000256" key="3">
    <source>
        <dbReference type="ARBA" id="ARBA00022912"/>
    </source>
</evidence>
<sequence length="149" mass="16689">MNILFVCTGNTCRSCMAEAIFNYINDNKDICSRSVGLSIVKGSVTSLNSAEIVKSKLGLDLTKRKAIQCSKDDIKNSNIILTMTSHMKDMLISAFPEEKEKIFSLNEYVGVKGDIIDPYGGTITFYEKTFFDLEKSIRLLLEKLKGDRV</sequence>
<dbReference type="EC" id="3.1.3.48" evidence="6"/>
<dbReference type="Proteomes" id="UP000254664">
    <property type="component" value="Unassembled WGS sequence"/>
</dbReference>